<dbReference type="Pfam" id="PF00005">
    <property type="entry name" value="ABC_tran"/>
    <property type="match status" value="2"/>
</dbReference>
<dbReference type="PANTHER" id="PTHR43790">
    <property type="entry name" value="CARBOHYDRATE TRANSPORT ATP-BINDING PROTEIN MG119-RELATED"/>
    <property type="match status" value="1"/>
</dbReference>
<evidence type="ECO:0000256" key="9">
    <source>
        <dbReference type="ARBA" id="ARBA00023136"/>
    </source>
</evidence>
<evidence type="ECO:0000313" key="12">
    <source>
        <dbReference type="EMBL" id="WTY97789.1"/>
    </source>
</evidence>
<keyword evidence="5" id="KW-0677">Repeat</keyword>
<accession>A0AAU3H007</accession>
<name>A0AAU3H007_9ACTN</name>
<reference evidence="12" key="1">
    <citation type="submission" date="2022-10" db="EMBL/GenBank/DDBJ databases">
        <title>The complete genomes of actinobacterial strains from the NBC collection.</title>
        <authorList>
            <person name="Joergensen T.S."/>
            <person name="Alvarez Arevalo M."/>
            <person name="Sterndorff E.B."/>
            <person name="Faurdal D."/>
            <person name="Vuksanovic O."/>
            <person name="Mourched A.-S."/>
            <person name="Charusanti P."/>
            <person name="Shaw S."/>
            <person name="Blin K."/>
            <person name="Weber T."/>
        </authorList>
    </citation>
    <scope>NUCLEOTIDE SEQUENCE</scope>
    <source>
        <strain evidence="12">NBC_01401</strain>
    </source>
</reference>
<dbReference type="PANTHER" id="PTHR43790:SF3">
    <property type="entry name" value="D-ALLOSE IMPORT ATP-BINDING PROTEIN ALSA-RELATED"/>
    <property type="match status" value="1"/>
</dbReference>
<evidence type="ECO:0000256" key="8">
    <source>
        <dbReference type="ARBA" id="ARBA00022967"/>
    </source>
</evidence>
<dbReference type="InterPro" id="IPR027417">
    <property type="entry name" value="P-loop_NTPase"/>
</dbReference>
<dbReference type="EMBL" id="CP109535">
    <property type="protein sequence ID" value="WTY97789.1"/>
    <property type="molecule type" value="Genomic_DNA"/>
</dbReference>
<dbReference type="PROSITE" id="PS50893">
    <property type="entry name" value="ABC_TRANSPORTER_2"/>
    <property type="match status" value="2"/>
</dbReference>
<dbReference type="InterPro" id="IPR050107">
    <property type="entry name" value="ABC_carbohydrate_import_ATPase"/>
</dbReference>
<keyword evidence="9" id="KW-0472">Membrane</keyword>
<dbReference type="AlphaFoldDB" id="A0AAU3H007"/>
<comment type="subcellular location">
    <subcellularLocation>
        <location evidence="1">Cell membrane</location>
        <topology evidence="1">Peripheral membrane protein</topology>
    </subcellularLocation>
</comment>
<evidence type="ECO:0000256" key="5">
    <source>
        <dbReference type="ARBA" id="ARBA00022737"/>
    </source>
</evidence>
<keyword evidence="6" id="KW-0547">Nucleotide-binding</keyword>
<sequence>MNQSAPDPAGPGQADPGQAADPDPADPAPVAPVLALKGVSKSFGAVRALQDVSLRLFPGEAHALAGENGAGKSTLIKALAGVHRPDSGEVLLDGRPVVFHGPADARDAGIAVIYQEPTLFPDLSIAENIFMGRQPRRSLGRIDRRAVHDTTAELMRRLGVDLAPDRPARGLSIADQQIVEIAKALSFDARVLIMDEPTAALTGSETARLFSVVRTLRSEGAAVLFISHRLDEIFELCQRVTTLRDGRWISSDPLEGLTEDDLVRRMVGRDLDDLYPKQDAETGEVALSVHRLTREGVFRDVSFDVRRGEIVALAGLVGAGRTEVAQAVFGVDRADAGEVRVAGTVLRPGSPTAAMDAGLALVPEDRRQRGLVMDMSIERNIGLTGLAEVRKRGLVSRALEHERAADWAVRLQLKYNRLADTVGVLSGGNQQKVVLAKWLATGPAVLIVDEPTRGIDVGTKAEVHRLLSALAADGLAVLMISSDLPEVIGMADRVLVMHEGRLVAEIPRASATEESVMAAATGRNERAAA</sequence>
<organism evidence="12">
    <name type="scientific">Streptomyces sp. NBC_01401</name>
    <dbReference type="NCBI Taxonomy" id="2903854"/>
    <lineage>
        <taxon>Bacteria</taxon>
        <taxon>Bacillati</taxon>
        <taxon>Actinomycetota</taxon>
        <taxon>Actinomycetes</taxon>
        <taxon>Kitasatosporales</taxon>
        <taxon>Streptomycetaceae</taxon>
        <taxon>Streptomyces</taxon>
    </lineage>
</organism>
<feature type="region of interest" description="Disordered" evidence="10">
    <location>
        <begin position="1"/>
        <end position="29"/>
    </location>
</feature>
<evidence type="ECO:0000256" key="7">
    <source>
        <dbReference type="ARBA" id="ARBA00022840"/>
    </source>
</evidence>
<dbReference type="InterPro" id="IPR003593">
    <property type="entry name" value="AAA+_ATPase"/>
</dbReference>
<feature type="domain" description="ABC transporter" evidence="11">
    <location>
        <begin position="280"/>
        <end position="524"/>
    </location>
</feature>
<dbReference type="SUPFAM" id="SSF52540">
    <property type="entry name" value="P-loop containing nucleoside triphosphate hydrolases"/>
    <property type="match status" value="2"/>
</dbReference>
<dbReference type="GO" id="GO:0016887">
    <property type="term" value="F:ATP hydrolysis activity"/>
    <property type="evidence" value="ECO:0007669"/>
    <property type="project" value="InterPro"/>
</dbReference>
<dbReference type="CDD" id="cd03216">
    <property type="entry name" value="ABC_Carb_Monos_I"/>
    <property type="match status" value="1"/>
</dbReference>
<dbReference type="InterPro" id="IPR003439">
    <property type="entry name" value="ABC_transporter-like_ATP-bd"/>
</dbReference>
<keyword evidence="2" id="KW-0813">Transport</keyword>
<dbReference type="PROSITE" id="PS00211">
    <property type="entry name" value="ABC_TRANSPORTER_1"/>
    <property type="match status" value="1"/>
</dbReference>
<feature type="domain" description="ABC transporter" evidence="11">
    <location>
        <begin position="34"/>
        <end position="270"/>
    </location>
</feature>
<dbReference type="FunFam" id="3.40.50.300:FF:000127">
    <property type="entry name" value="Ribose import ATP-binding protein RbsA"/>
    <property type="match status" value="1"/>
</dbReference>
<dbReference type="Gene3D" id="3.40.50.300">
    <property type="entry name" value="P-loop containing nucleotide triphosphate hydrolases"/>
    <property type="match status" value="2"/>
</dbReference>
<gene>
    <name evidence="12" type="ORF">OG626_24335</name>
</gene>
<keyword evidence="4" id="KW-0762">Sugar transport</keyword>
<evidence type="ECO:0000256" key="1">
    <source>
        <dbReference type="ARBA" id="ARBA00004202"/>
    </source>
</evidence>
<protein>
    <submittedName>
        <fullName evidence="12">Sugar ABC transporter ATP-binding protein</fullName>
    </submittedName>
</protein>
<evidence type="ECO:0000256" key="2">
    <source>
        <dbReference type="ARBA" id="ARBA00022448"/>
    </source>
</evidence>
<evidence type="ECO:0000256" key="6">
    <source>
        <dbReference type="ARBA" id="ARBA00022741"/>
    </source>
</evidence>
<dbReference type="SMART" id="SM00382">
    <property type="entry name" value="AAA"/>
    <property type="match status" value="2"/>
</dbReference>
<keyword evidence="3" id="KW-1003">Cell membrane</keyword>
<dbReference type="GO" id="GO:0005886">
    <property type="term" value="C:plasma membrane"/>
    <property type="evidence" value="ECO:0007669"/>
    <property type="project" value="UniProtKB-SubCell"/>
</dbReference>
<feature type="compositionally biased region" description="Low complexity" evidence="10">
    <location>
        <begin position="1"/>
        <end position="22"/>
    </location>
</feature>
<evidence type="ECO:0000256" key="4">
    <source>
        <dbReference type="ARBA" id="ARBA00022597"/>
    </source>
</evidence>
<keyword evidence="7 12" id="KW-0067">ATP-binding</keyword>
<evidence type="ECO:0000256" key="3">
    <source>
        <dbReference type="ARBA" id="ARBA00022475"/>
    </source>
</evidence>
<evidence type="ECO:0000259" key="11">
    <source>
        <dbReference type="PROSITE" id="PS50893"/>
    </source>
</evidence>
<dbReference type="GO" id="GO:0005524">
    <property type="term" value="F:ATP binding"/>
    <property type="evidence" value="ECO:0007669"/>
    <property type="project" value="UniProtKB-KW"/>
</dbReference>
<dbReference type="InterPro" id="IPR017871">
    <property type="entry name" value="ABC_transporter-like_CS"/>
</dbReference>
<evidence type="ECO:0000256" key="10">
    <source>
        <dbReference type="SAM" id="MobiDB-lite"/>
    </source>
</evidence>
<dbReference type="CDD" id="cd03215">
    <property type="entry name" value="ABC_Carb_Monos_II"/>
    <property type="match status" value="1"/>
</dbReference>
<keyword evidence="8" id="KW-1278">Translocase</keyword>
<proteinExistence type="predicted"/>